<evidence type="ECO:0000313" key="9">
    <source>
        <dbReference type="Proteomes" id="UP000242146"/>
    </source>
</evidence>
<keyword evidence="4 8" id="KW-0378">Hydrolase</keyword>
<dbReference type="GO" id="GO:0046872">
    <property type="term" value="F:metal ion binding"/>
    <property type="evidence" value="ECO:0007669"/>
    <property type="project" value="UniProtKB-KW"/>
</dbReference>
<dbReference type="AlphaFoldDB" id="A0A1X2GGF5"/>
<dbReference type="EMBL" id="MCGT01000016">
    <property type="protein sequence ID" value="ORX53166.1"/>
    <property type="molecule type" value="Genomic_DNA"/>
</dbReference>
<feature type="chain" id="PRO_5010885374" evidence="6">
    <location>
        <begin position="18"/>
        <end position="267"/>
    </location>
</feature>
<dbReference type="SUPFAM" id="SSF88713">
    <property type="entry name" value="Glycoside hydrolase/deacetylase"/>
    <property type="match status" value="1"/>
</dbReference>
<dbReference type="Gene3D" id="3.20.20.370">
    <property type="entry name" value="Glycoside hydrolase/deacetylase"/>
    <property type="match status" value="1"/>
</dbReference>
<keyword evidence="5" id="KW-0119">Carbohydrate metabolism</keyword>
<evidence type="ECO:0000256" key="6">
    <source>
        <dbReference type="SAM" id="SignalP"/>
    </source>
</evidence>
<organism evidence="8 9">
    <name type="scientific">Hesseltinella vesiculosa</name>
    <dbReference type="NCBI Taxonomy" id="101127"/>
    <lineage>
        <taxon>Eukaryota</taxon>
        <taxon>Fungi</taxon>
        <taxon>Fungi incertae sedis</taxon>
        <taxon>Mucoromycota</taxon>
        <taxon>Mucoromycotina</taxon>
        <taxon>Mucoromycetes</taxon>
        <taxon>Mucorales</taxon>
        <taxon>Cunninghamellaceae</taxon>
        <taxon>Hesseltinella</taxon>
    </lineage>
</organism>
<accession>A0A1X2GGF5</accession>
<dbReference type="PANTHER" id="PTHR46471">
    <property type="entry name" value="CHITIN DEACETYLASE"/>
    <property type="match status" value="1"/>
</dbReference>
<evidence type="ECO:0000256" key="3">
    <source>
        <dbReference type="ARBA" id="ARBA00022729"/>
    </source>
</evidence>
<keyword evidence="3 6" id="KW-0732">Signal</keyword>
<evidence type="ECO:0000256" key="5">
    <source>
        <dbReference type="ARBA" id="ARBA00023277"/>
    </source>
</evidence>
<sequence>MHLLLYAFALLVVLSNASPLYRRAPATIHSTCTVPGTFAITVDDGPYNQTWDLIKYLNEQNVHATFFINGKNWVDVATDSTLTSDGEKTYMDHVRFMHSSGHQVASHTFTHQILTDLTEDEIIDEMNMMSDLIYEAIQERPRYMRPPNGAYDDATQATLGNLGYEMVLWDLDSKDYINHNATVNERVFVQAFKDEDPKAQVTPAAISSKPEVSKPTPLPTGSHIALMHDVHYQTGPELIPWLVGQLRTRGYKMTTVADCLDDPRPYQ</sequence>
<keyword evidence="9" id="KW-1185">Reference proteome</keyword>
<comment type="caution">
    <text evidence="8">The sequence shown here is derived from an EMBL/GenBank/DDBJ whole genome shotgun (WGS) entry which is preliminary data.</text>
</comment>
<reference evidence="8 9" key="1">
    <citation type="submission" date="2016-07" db="EMBL/GenBank/DDBJ databases">
        <title>Pervasive Adenine N6-methylation of Active Genes in Fungi.</title>
        <authorList>
            <consortium name="DOE Joint Genome Institute"/>
            <person name="Mondo S.J."/>
            <person name="Dannebaum R.O."/>
            <person name="Kuo R.C."/>
            <person name="Labutti K."/>
            <person name="Haridas S."/>
            <person name="Kuo A."/>
            <person name="Salamov A."/>
            <person name="Ahrendt S.R."/>
            <person name="Lipzen A."/>
            <person name="Sullivan W."/>
            <person name="Andreopoulos W.B."/>
            <person name="Clum A."/>
            <person name="Lindquist E."/>
            <person name="Daum C."/>
            <person name="Ramamoorthy G.K."/>
            <person name="Gryganskyi A."/>
            <person name="Culley D."/>
            <person name="Magnuson J.K."/>
            <person name="James T.Y."/>
            <person name="O'Malley M.A."/>
            <person name="Stajich J.E."/>
            <person name="Spatafora J.W."/>
            <person name="Visel A."/>
            <person name="Grigoriev I.V."/>
        </authorList>
    </citation>
    <scope>NUCLEOTIDE SEQUENCE [LARGE SCALE GENOMIC DNA]</scope>
    <source>
        <strain evidence="8 9">NRRL 3301</strain>
    </source>
</reference>
<protein>
    <submittedName>
        <fullName evidence="8">Glycoside hydrolase/deacetylase</fullName>
    </submittedName>
</protein>
<dbReference type="InterPro" id="IPR011330">
    <property type="entry name" value="Glyco_hydro/deAcase_b/a-brl"/>
</dbReference>
<dbReference type="GO" id="GO:0016810">
    <property type="term" value="F:hydrolase activity, acting on carbon-nitrogen (but not peptide) bonds"/>
    <property type="evidence" value="ECO:0007669"/>
    <property type="project" value="InterPro"/>
</dbReference>
<dbReference type="Pfam" id="PF01522">
    <property type="entry name" value="Polysacc_deac_1"/>
    <property type="match status" value="1"/>
</dbReference>
<dbReference type="PROSITE" id="PS51677">
    <property type="entry name" value="NODB"/>
    <property type="match status" value="1"/>
</dbReference>
<evidence type="ECO:0000256" key="1">
    <source>
        <dbReference type="ARBA" id="ARBA00001941"/>
    </source>
</evidence>
<evidence type="ECO:0000259" key="7">
    <source>
        <dbReference type="PROSITE" id="PS51677"/>
    </source>
</evidence>
<dbReference type="PANTHER" id="PTHR46471:SF2">
    <property type="entry name" value="CHITIN DEACETYLASE-RELATED"/>
    <property type="match status" value="1"/>
</dbReference>
<gene>
    <name evidence="8" type="ORF">DM01DRAFT_1322917</name>
</gene>
<evidence type="ECO:0000256" key="4">
    <source>
        <dbReference type="ARBA" id="ARBA00022801"/>
    </source>
</evidence>
<dbReference type="STRING" id="101127.A0A1X2GGF5"/>
<feature type="signal peptide" evidence="6">
    <location>
        <begin position="1"/>
        <end position="17"/>
    </location>
</feature>
<evidence type="ECO:0000256" key="2">
    <source>
        <dbReference type="ARBA" id="ARBA00022723"/>
    </source>
</evidence>
<feature type="domain" description="NodB homology" evidence="7">
    <location>
        <begin position="36"/>
        <end position="254"/>
    </location>
</feature>
<dbReference type="OrthoDB" id="2125469at2759"/>
<dbReference type="Proteomes" id="UP000242146">
    <property type="component" value="Unassembled WGS sequence"/>
</dbReference>
<evidence type="ECO:0000313" key="8">
    <source>
        <dbReference type="EMBL" id="ORX53166.1"/>
    </source>
</evidence>
<comment type="cofactor">
    <cofactor evidence="1">
        <name>Co(2+)</name>
        <dbReference type="ChEBI" id="CHEBI:48828"/>
    </cofactor>
</comment>
<proteinExistence type="predicted"/>
<name>A0A1X2GGF5_9FUNG</name>
<dbReference type="InterPro" id="IPR002509">
    <property type="entry name" value="NODB_dom"/>
</dbReference>
<keyword evidence="2" id="KW-0479">Metal-binding</keyword>
<dbReference type="GO" id="GO:0005975">
    <property type="term" value="P:carbohydrate metabolic process"/>
    <property type="evidence" value="ECO:0007669"/>
    <property type="project" value="InterPro"/>
</dbReference>